<dbReference type="Proteomes" id="UP000199513">
    <property type="component" value="Unassembled WGS sequence"/>
</dbReference>
<keyword evidence="2" id="KW-1185">Reference proteome</keyword>
<dbReference type="EMBL" id="FONY01000032">
    <property type="protein sequence ID" value="SFF41203.1"/>
    <property type="molecule type" value="Genomic_DNA"/>
</dbReference>
<protein>
    <submittedName>
        <fullName evidence="1">Uncharacterized protein</fullName>
    </submittedName>
</protein>
<sequence length="53" mass="6679">MRKINRCEALLFLICFENKHTKVCIQCFYWVQNYESYAFLQVYEKSYFIYLNY</sequence>
<gene>
    <name evidence="1" type="ORF">SAMN04488541_10329</name>
</gene>
<evidence type="ECO:0000313" key="1">
    <source>
        <dbReference type="EMBL" id="SFF41203.1"/>
    </source>
</evidence>
<evidence type="ECO:0000313" key="2">
    <source>
        <dbReference type="Proteomes" id="UP000199513"/>
    </source>
</evidence>
<organism evidence="1 2">
    <name type="scientific">Thermoflexibacter ruber</name>
    <dbReference type="NCBI Taxonomy" id="1003"/>
    <lineage>
        <taxon>Bacteria</taxon>
        <taxon>Pseudomonadati</taxon>
        <taxon>Bacteroidota</taxon>
        <taxon>Cytophagia</taxon>
        <taxon>Cytophagales</taxon>
        <taxon>Thermoflexibacteraceae</taxon>
        <taxon>Thermoflexibacter</taxon>
    </lineage>
</organism>
<proteinExistence type="predicted"/>
<dbReference type="AlphaFoldDB" id="A0A1I2IHS8"/>
<accession>A0A1I2IHS8</accession>
<reference evidence="1 2" key="1">
    <citation type="submission" date="2016-10" db="EMBL/GenBank/DDBJ databases">
        <authorList>
            <person name="de Groot N.N."/>
        </authorList>
    </citation>
    <scope>NUCLEOTIDE SEQUENCE [LARGE SCALE GENOMIC DNA]</scope>
    <source>
        <strain>GEY</strain>
        <strain evidence="2">DSM 9560</strain>
    </source>
</reference>
<name>A0A1I2IHS8_9BACT</name>